<keyword evidence="2" id="KW-1185">Reference proteome</keyword>
<dbReference type="AlphaFoldDB" id="A0A545UXT2"/>
<proteinExistence type="predicted"/>
<reference evidence="1 2" key="1">
    <citation type="journal article" date="2019" name="Appl. Microbiol. Biotechnol.">
        <title>Genome sequence of Isaria javanica and comparative genome analysis insights into family S53 peptidase evolution in fungal entomopathogens.</title>
        <authorList>
            <person name="Lin R."/>
            <person name="Zhang X."/>
            <person name="Xin B."/>
            <person name="Zou M."/>
            <person name="Gao Y."/>
            <person name="Qin F."/>
            <person name="Hu Q."/>
            <person name="Xie B."/>
            <person name="Cheng X."/>
        </authorList>
    </citation>
    <scope>NUCLEOTIDE SEQUENCE [LARGE SCALE GENOMIC DNA]</scope>
    <source>
        <strain evidence="1 2">IJ1G</strain>
    </source>
</reference>
<organism evidence="1 2">
    <name type="scientific">Cordyceps javanica</name>
    <dbReference type="NCBI Taxonomy" id="43265"/>
    <lineage>
        <taxon>Eukaryota</taxon>
        <taxon>Fungi</taxon>
        <taxon>Dikarya</taxon>
        <taxon>Ascomycota</taxon>
        <taxon>Pezizomycotina</taxon>
        <taxon>Sordariomycetes</taxon>
        <taxon>Hypocreomycetidae</taxon>
        <taxon>Hypocreales</taxon>
        <taxon>Cordycipitaceae</taxon>
        <taxon>Cordyceps</taxon>
    </lineage>
</organism>
<protein>
    <submittedName>
        <fullName evidence="1">Uncharacterized protein</fullName>
    </submittedName>
</protein>
<accession>A0A545UXT2</accession>
<comment type="caution">
    <text evidence="1">The sequence shown here is derived from an EMBL/GenBank/DDBJ whole genome shotgun (WGS) entry which is preliminary data.</text>
</comment>
<sequence length="152" mass="16818">MGIACHCHLKWLPVTLGYPYSVQSPTYVLTLESKEFVFYFNSLIVTCQTIEAWGGADWCQIHISNGHGHGLLLTKTPNPRRFLQPRPLSGPRHLLCEAEESQTCHPLQSLSPVPLHFSMPAPSWLLQVSVVIQERCCVGGVSYGTAPESSSD</sequence>
<gene>
    <name evidence="1" type="ORF">IF1G_07159</name>
</gene>
<evidence type="ECO:0000313" key="2">
    <source>
        <dbReference type="Proteomes" id="UP000315783"/>
    </source>
</evidence>
<dbReference type="EMBL" id="SPUK01000010">
    <property type="protein sequence ID" value="TQV94280.1"/>
    <property type="molecule type" value="Genomic_DNA"/>
</dbReference>
<name>A0A545UXT2_9HYPO</name>
<evidence type="ECO:0000313" key="1">
    <source>
        <dbReference type="EMBL" id="TQV94280.1"/>
    </source>
</evidence>
<dbReference type="Proteomes" id="UP000315783">
    <property type="component" value="Unassembled WGS sequence"/>
</dbReference>